<name>A0A0K0FHK9_STRVS</name>
<reference evidence="1" key="1">
    <citation type="submission" date="2014-07" db="EMBL/GenBank/DDBJ databases">
        <authorList>
            <person name="Martin A.A"/>
            <person name="De Silva N."/>
        </authorList>
    </citation>
    <scope>NUCLEOTIDE SEQUENCE</scope>
</reference>
<keyword evidence="1" id="KW-1185">Reference proteome</keyword>
<evidence type="ECO:0000313" key="2">
    <source>
        <dbReference type="WBParaSite" id="SVE_0837400.1"/>
    </source>
</evidence>
<evidence type="ECO:0000313" key="1">
    <source>
        <dbReference type="Proteomes" id="UP000035680"/>
    </source>
</evidence>
<reference evidence="2" key="2">
    <citation type="submission" date="2015-08" db="UniProtKB">
        <authorList>
            <consortium name="WormBaseParasite"/>
        </authorList>
    </citation>
    <scope>IDENTIFICATION</scope>
</reference>
<proteinExistence type="predicted"/>
<organism evidence="1 2">
    <name type="scientific">Strongyloides venezuelensis</name>
    <name type="common">Threadworm</name>
    <dbReference type="NCBI Taxonomy" id="75913"/>
    <lineage>
        <taxon>Eukaryota</taxon>
        <taxon>Metazoa</taxon>
        <taxon>Ecdysozoa</taxon>
        <taxon>Nematoda</taxon>
        <taxon>Chromadorea</taxon>
        <taxon>Rhabditida</taxon>
        <taxon>Tylenchina</taxon>
        <taxon>Panagrolaimomorpha</taxon>
        <taxon>Strongyloidoidea</taxon>
        <taxon>Strongyloididae</taxon>
        <taxon>Strongyloides</taxon>
    </lineage>
</organism>
<protein>
    <submittedName>
        <fullName evidence="2">Transposase</fullName>
    </submittedName>
</protein>
<accession>A0A0K0FHK9</accession>
<dbReference type="Proteomes" id="UP000035680">
    <property type="component" value="Unassembled WGS sequence"/>
</dbReference>
<dbReference type="AlphaFoldDB" id="A0A0K0FHK9"/>
<dbReference type="WBParaSite" id="SVE_0837400.1">
    <property type="protein sequence ID" value="SVE_0837400.1"/>
    <property type="gene ID" value="SVE_0837400"/>
</dbReference>
<sequence>MTTTTSPHYQKFIIAVQMFNETTIEMKKQIKQQKYGFEYYTRYIEKTYLLRALYLQATVGDAIKNSMF</sequence>